<evidence type="ECO:0000313" key="2">
    <source>
        <dbReference type="EMBL" id="SMX25198.1"/>
    </source>
</evidence>
<feature type="chain" id="PRO_5012398741" description="DUF2155 domain-containing protein" evidence="1">
    <location>
        <begin position="19"/>
        <end position="143"/>
    </location>
</feature>
<reference evidence="2 3" key="1">
    <citation type="submission" date="2017-05" db="EMBL/GenBank/DDBJ databases">
        <authorList>
            <person name="Song R."/>
            <person name="Chenine A.L."/>
            <person name="Ruprecht R.M."/>
        </authorList>
    </citation>
    <scope>NUCLEOTIDE SEQUENCE [LARGE SCALE GENOMIC DNA]</scope>
    <source>
        <strain evidence="2 3">CECT 8489</strain>
    </source>
</reference>
<name>A0A238J3E1_9RHOB</name>
<evidence type="ECO:0000313" key="3">
    <source>
        <dbReference type="Proteomes" id="UP000201838"/>
    </source>
</evidence>
<accession>A0A238J3E1</accession>
<dbReference type="OrthoDB" id="9810376at2"/>
<evidence type="ECO:0000256" key="1">
    <source>
        <dbReference type="SAM" id="SignalP"/>
    </source>
</evidence>
<protein>
    <recommendedName>
        <fullName evidence="4">DUF2155 domain-containing protein</fullName>
    </recommendedName>
</protein>
<feature type="signal peptide" evidence="1">
    <location>
        <begin position="1"/>
        <end position="18"/>
    </location>
</feature>
<evidence type="ECO:0008006" key="4">
    <source>
        <dbReference type="Google" id="ProtNLM"/>
    </source>
</evidence>
<organism evidence="2 3">
    <name type="scientific">Boseongicola aestuarii</name>
    <dbReference type="NCBI Taxonomy" id="1470561"/>
    <lineage>
        <taxon>Bacteria</taxon>
        <taxon>Pseudomonadati</taxon>
        <taxon>Pseudomonadota</taxon>
        <taxon>Alphaproteobacteria</taxon>
        <taxon>Rhodobacterales</taxon>
        <taxon>Paracoccaceae</taxon>
        <taxon>Boseongicola</taxon>
    </lineage>
</organism>
<dbReference type="Pfam" id="PF09923">
    <property type="entry name" value="DUF2155"/>
    <property type="match status" value="1"/>
</dbReference>
<sequence>MKPLVLLAFFGFAPIAFAQDTVITSPIDGSTTILTQPDVAANSVRAIQAPGASLRGLDKVSGEVIDLNLSIGETATLGRIEVTLGECRYPEDNPTGEAYAWLEIEDPLRTSRVFEGWMVASSPALNALDHARYDVWVIRCTTA</sequence>
<dbReference type="Proteomes" id="UP000201838">
    <property type="component" value="Unassembled WGS sequence"/>
</dbReference>
<gene>
    <name evidence="2" type="ORF">BOA8489_03333</name>
</gene>
<dbReference type="AlphaFoldDB" id="A0A238J3E1"/>
<keyword evidence="1" id="KW-0732">Signal</keyword>
<proteinExistence type="predicted"/>
<dbReference type="RefSeq" id="WP_093975401.1">
    <property type="nucleotide sequence ID" value="NZ_FXXQ01000013.1"/>
</dbReference>
<dbReference type="EMBL" id="FXXQ01000013">
    <property type="protein sequence ID" value="SMX25198.1"/>
    <property type="molecule type" value="Genomic_DNA"/>
</dbReference>
<keyword evidence="3" id="KW-1185">Reference proteome</keyword>
<dbReference type="InterPro" id="IPR019225">
    <property type="entry name" value="DUF2155"/>
</dbReference>